<dbReference type="EMBL" id="JAAOAM010000212">
    <property type="protein sequence ID" value="KAF5538656.1"/>
    <property type="molecule type" value="Genomic_DNA"/>
</dbReference>
<dbReference type="Proteomes" id="UP000522262">
    <property type="component" value="Unassembled WGS sequence"/>
</dbReference>
<accession>A0A8H5MQH5</accession>
<protein>
    <submittedName>
        <fullName evidence="1">Uncharacterized protein</fullName>
    </submittedName>
</protein>
<keyword evidence="2" id="KW-1185">Reference proteome</keyword>
<dbReference type="AlphaFoldDB" id="A0A8H5MQH5"/>
<organism evidence="1 2">
    <name type="scientific">Fusarium mexicanum</name>
    <dbReference type="NCBI Taxonomy" id="751941"/>
    <lineage>
        <taxon>Eukaryota</taxon>
        <taxon>Fungi</taxon>
        <taxon>Dikarya</taxon>
        <taxon>Ascomycota</taxon>
        <taxon>Pezizomycotina</taxon>
        <taxon>Sordariomycetes</taxon>
        <taxon>Hypocreomycetidae</taxon>
        <taxon>Hypocreales</taxon>
        <taxon>Nectriaceae</taxon>
        <taxon>Fusarium</taxon>
        <taxon>Fusarium fujikuroi species complex</taxon>
    </lineage>
</organism>
<evidence type="ECO:0000313" key="2">
    <source>
        <dbReference type="Proteomes" id="UP000522262"/>
    </source>
</evidence>
<comment type="caution">
    <text evidence="1">The sequence shown here is derived from an EMBL/GenBank/DDBJ whole genome shotgun (WGS) entry which is preliminary data.</text>
</comment>
<sequence>MPTMQAIAFSALAQIGFWNSALDEIKETYPHLRKGAPRREHLYLPPPLPVREQMDDIYRFELAVHQSIVFLRDNATNAEEMMVFRVLDWIARVQRKETSRIQYKLWTLDPERFRREIRDGHWHLVNNVAIRGPDPRANAGANAGGNAGGN</sequence>
<evidence type="ECO:0000313" key="1">
    <source>
        <dbReference type="EMBL" id="KAF5538656.1"/>
    </source>
</evidence>
<name>A0A8H5MQH5_9HYPO</name>
<reference evidence="1 2" key="1">
    <citation type="submission" date="2020-05" db="EMBL/GenBank/DDBJ databases">
        <title>Identification and distribution of gene clusters putatively required for synthesis of sphingolipid metabolism inhibitors in phylogenetically diverse species of the filamentous fungus Fusarium.</title>
        <authorList>
            <person name="Kim H.-S."/>
            <person name="Busman M."/>
            <person name="Brown D.W."/>
            <person name="Divon H."/>
            <person name="Uhlig S."/>
            <person name="Proctor R.H."/>
        </authorList>
    </citation>
    <scope>NUCLEOTIDE SEQUENCE [LARGE SCALE GENOMIC DNA]</scope>
    <source>
        <strain evidence="1 2">NRRL 53147</strain>
    </source>
</reference>
<gene>
    <name evidence="1" type="ORF">FMEXI_9291</name>
</gene>
<proteinExistence type="predicted"/>